<reference evidence="7 8" key="1">
    <citation type="journal article" date="2019" name="Int. J. Syst. Evol. Microbiol.">
        <title>The Global Catalogue of Microorganisms (GCM) 10K type strain sequencing project: providing services to taxonomists for standard genome sequencing and annotation.</title>
        <authorList>
            <consortium name="The Broad Institute Genomics Platform"/>
            <consortium name="The Broad Institute Genome Sequencing Center for Infectious Disease"/>
            <person name="Wu L."/>
            <person name="Ma J."/>
        </authorList>
    </citation>
    <scope>NUCLEOTIDE SEQUENCE [LARGE SCALE GENOMIC DNA]</scope>
    <source>
        <strain evidence="7 8">JCM 3380</strain>
    </source>
</reference>
<evidence type="ECO:0000313" key="7">
    <source>
        <dbReference type="EMBL" id="GAA0249539.1"/>
    </source>
</evidence>
<dbReference type="Gene3D" id="3.40.47.10">
    <property type="match status" value="2"/>
</dbReference>
<dbReference type="SUPFAM" id="SSF53901">
    <property type="entry name" value="Thiolase-like"/>
    <property type="match status" value="1"/>
</dbReference>
<sequence length="325" mass="33757">MNTTRYAVLAAGFPESVPATTVDRQCGSSQQAVHFAAQGVMAGVYDVVIACGVESMSRVPMWSNVPAGADPFGPSVAARYPDGLVPQGVSAELIAGKWSLSRGELDRFAVESHRKAAAAWDAGLFDAEVVPLGTVGRDESVRPGSSVSVLAGLRPAFEDAVFRERFPEIEWSVTAGNSSPINDGAAAVLIMSAEAAARHGLRPLARLHSFAVTGSDPMLMLTGVIPATEQVLRRSGLSLGDIDLFEVNEAFASVVLAWLAETGADPAKVNVHGGAIALGHPLGASGARLMTTLVHALRARGGRYGLQTMCEAGGLANATIVENLT</sequence>
<evidence type="ECO:0000259" key="6">
    <source>
        <dbReference type="Pfam" id="PF02803"/>
    </source>
</evidence>
<feature type="domain" description="Thiolase C-terminal" evidence="6">
    <location>
        <begin position="202"/>
        <end position="322"/>
    </location>
</feature>
<comment type="similarity">
    <text evidence="1 4">Belongs to the thiolase-like superfamily. Thiolase family.</text>
</comment>
<dbReference type="InterPro" id="IPR016039">
    <property type="entry name" value="Thiolase-like"/>
</dbReference>
<dbReference type="EMBL" id="BAAABU010000017">
    <property type="protein sequence ID" value="GAA0249539.1"/>
    <property type="molecule type" value="Genomic_DNA"/>
</dbReference>
<dbReference type="InterPro" id="IPR020616">
    <property type="entry name" value="Thiolase_N"/>
</dbReference>
<evidence type="ECO:0000256" key="4">
    <source>
        <dbReference type="RuleBase" id="RU003557"/>
    </source>
</evidence>
<dbReference type="Proteomes" id="UP001500416">
    <property type="component" value="Unassembled WGS sequence"/>
</dbReference>
<dbReference type="Pfam" id="PF00108">
    <property type="entry name" value="Thiolase_N"/>
    <property type="match status" value="1"/>
</dbReference>
<feature type="domain" description="Thiolase N-terminal" evidence="5">
    <location>
        <begin position="2"/>
        <end position="193"/>
    </location>
</feature>
<evidence type="ECO:0000259" key="5">
    <source>
        <dbReference type="Pfam" id="PF00108"/>
    </source>
</evidence>
<dbReference type="InterPro" id="IPR002155">
    <property type="entry name" value="Thiolase"/>
</dbReference>
<accession>A0ABN0UG72</accession>
<protein>
    <submittedName>
        <fullName evidence="7">Thiolase family protein</fullName>
    </submittedName>
</protein>
<keyword evidence="3 4" id="KW-0012">Acyltransferase</keyword>
<keyword evidence="2 4" id="KW-0808">Transferase</keyword>
<proteinExistence type="inferred from homology"/>
<organism evidence="7 8">
    <name type="scientific">Saccharothrix mutabilis subsp. mutabilis</name>
    <dbReference type="NCBI Taxonomy" id="66855"/>
    <lineage>
        <taxon>Bacteria</taxon>
        <taxon>Bacillati</taxon>
        <taxon>Actinomycetota</taxon>
        <taxon>Actinomycetes</taxon>
        <taxon>Pseudonocardiales</taxon>
        <taxon>Pseudonocardiaceae</taxon>
        <taxon>Saccharothrix</taxon>
    </lineage>
</organism>
<evidence type="ECO:0000256" key="2">
    <source>
        <dbReference type="ARBA" id="ARBA00022679"/>
    </source>
</evidence>
<gene>
    <name evidence="7" type="ORF">GCM10010492_57000</name>
</gene>
<dbReference type="NCBIfam" id="TIGR01930">
    <property type="entry name" value="AcCoA-C-Actrans"/>
    <property type="match status" value="1"/>
</dbReference>
<dbReference type="PROSITE" id="PS00737">
    <property type="entry name" value="THIOLASE_2"/>
    <property type="match status" value="1"/>
</dbReference>
<dbReference type="PANTHER" id="PTHR43365:SF1">
    <property type="entry name" value="ACETYL-COA C-ACYLTRANSFERASE"/>
    <property type="match status" value="1"/>
</dbReference>
<evidence type="ECO:0000256" key="3">
    <source>
        <dbReference type="ARBA" id="ARBA00023315"/>
    </source>
</evidence>
<dbReference type="PANTHER" id="PTHR43365">
    <property type="entry name" value="BLR7806 PROTEIN"/>
    <property type="match status" value="1"/>
</dbReference>
<dbReference type="Pfam" id="PF02803">
    <property type="entry name" value="Thiolase_C"/>
    <property type="match status" value="1"/>
</dbReference>
<dbReference type="CDD" id="cd00751">
    <property type="entry name" value="thiolase"/>
    <property type="match status" value="1"/>
</dbReference>
<name>A0ABN0UG72_9PSEU</name>
<dbReference type="InterPro" id="IPR020613">
    <property type="entry name" value="Thiolase_CS"/>
</dbReference>
<evidence type="ECO:0000256" key="1">
    <source>
        <dbReference type="ARBA" id="ARBA00010982"/>
    </source>
</evidence>
<keyword evidence="8" id="KW-1185">Reference proteome</keyword>
<comment type="caution">
    <text evidence="7">The sequence shown here is derived from an EMBL/GenBank/DDBJ whole genome shotgun (WGS) entry which is preliminary data.</text>
</comment>
<evidence type="ECO:0000313" key="8">
    <source>
        <dbReference type="Proteomes" id="UP001500416"/>
    </source>
</evidence>
<dbReference type="InterPro" id="IPR020617">
    <property type="entry name" value="Thiolase_C"/>
</dbReference>